<dbReference type="InterPro" id="IPR036390">
    <property type="entry name" value="WH_DNA-bd_sf"/>
</dbReference>
<evidence type="ECO:0000313" key="3">
    <source>
        <dbReference type="Proteomes" id="UP000248330"/>
    </source>
</evidence>
<dbReference type="AlphaFoldDB" id="A0A318EL21"/>
<dbReference type="OrthoDB" id="5297460at2"/>
<dbReference type="SUPFAM" id="SSF46785">
    <property type="entry name" value="Winged helix' DNA-binding domain"/>
    <property type="match status" value="1"/>
</dbReference>
<evidence type="ECO:0000313" key="2">
    <source>
        <dbReference type="EMBL" id="PXV71544.1"/>
    </source>
</evidence>
<dbReference type="SUPFAM" id="SSF53335">
    <property type="entry name" value="S-adenosyl-L-methionine-dependent methyltransferases"/>
    <property type="match status" value="1"/>
</dbReference>
<dbReference type="EMBL" id="QICN01000001">
    <property type="protein sequence ID" value="PXV71544.1"/>
    <property type="molecule type" value="Genomic_DNA"/>
</dbReference>
<evidence type="ECO:0000259" key="1">
    <source>
        <dbReference type="PROSITE" id="PS50987"/>
    </source>
</evidence>
<dbReference type="InterPro" id="IPR029063">
    <property type="entry name" value="SAM-dependent_MTases_sf"/>
</dbReference>
<dbReference type="InterPro" id="IPR036388">
    <property type="entry name" value="WH-like_DNA-bd_sf"/>
</dbReference>
<feature type="domain" description="HTH arsR-type" evidence="1">
    <location>
        <begin position="1"/>
        <end position="96"/>
    </location>
</feature>
<accession>A0A318EL21</accession>
<comment type="caution">
    <text evidence="2">The sequence shown here is derived from an EMBL/GenBank/DDBJ whole genome shotgun (WGS) entry which is preliminary data.</text>
</comment>
<reference evidence="2 3" key="1">
    <citation type="submission" date="2018-04" db="EMBL/GenBank/DDBJ databases">
        <title>Genomic Encyclopedia of Type Strains, Phase IV (KMG-IV): sequencing the most valuable type-strain genomes for metagenomic binning, comparative biology and taxonomic classification.</title>
        <authorList>
            <person name="Goeker M."/>
        </authorList>
    </citation>
    <scope>NUCLEOTIDE SEQUENCE [LARGE SCALE GENOMIC DNA]</scope>
    <source>
        <strain evidence="2 3">DSM 104150</strain>
    </source>
</reference>
<dbReference type="RefSeq" id="WP_110263653.1">
    <property type="nucleotide sequence ID" value="NZ_CAKZQT010000007.1"/>
</dbReference>
<dbReference type="CDD" id="cd00090">
    <property type="entry name" value="HTH_ARSR"/>
    <property type="match status" value="1"/>
</dbReference>
<proteinExistence type="predicted"/>
<dbReference type="SMART" id="SM00418">
    <property type="entry name" value="HTH_ARSR"/>
    <property type="match status" value="1"/>
</dbReference>
<sequence length="312" mass="34299">MSLSLEQSTAICSLLADASRLRLLLLLEQHELSVAELTEVTGLAQSRVSTHLARLKRAGLVQDKRSGNAALYSAAANDDEMASLWALLRERLDDTQLRVDRERAGQVVARRKHGQTWAESVAGRMDLHYSPGRTWEATARALIGLLDLGDVVDVACGDGVLAELIAERARSVTGIDISPTVTAAARKRLSRLANVELREGDMHRLPLPPAAYDHVFLMHALSYTREPQAVLREAARLLRPGGRLIVAALAEHGHEETMRAYDHLNLGIAPDRLRRLMTGCGLKVRQCRVSSREMRPPYFEVITAMAEAGPAN</sequence>
<dbReference type="Gene3D" id="1.10.10.10">
    <property type="entry name" value="Winged helix-like DNA-binding domain superfamily/Winged helix DNA-binding domain"/>
    <property type="match status" value="1"/>
</dbReference>
<gene>
    <name evidence="2" type="ORF">C8D93_101596</name>
</gene>
<dbReference type="InterPro" id="IPR011991">
    <property type="entry name" value="ArsR-like_HTH"/>
</dbReference>
<dbReference type="CDD" id="cd02440">
    <property type="entry name" value="AdoMet_MTases"/>
    <property type="match status" value="1"/>
</dbReference>
<dbReference type="GO" id="GO:0008757">
    <property type="term" value="F:S-adenosylmethionine-dependent methyltransferase activity"/>
    <property type="evidence" value="ECO:0007669"/>
    <property type="project" value="InterPro"/>
</dbReference>
<dbReference type="InterPro" id="IPR001845">
    <property type="entry name" value="HTH_ArsR_DNA-bd_dom"/>
</dbReference>
<name>A0A318EL21_9GAMM</name>
<dbReference type="PROSITE" id="PS50987">
    <property type="entry name" value="HTH_ARSR_2"/>
    <property type="match status" value="1"/>
</dbReference>
<dbReference type="Gene3D" id="3.40.50.150">
    <property type="entry name" value="Vaccinia Virus protein VP39"/>
    <property type="match status" value="1"/>
</dbReference>
<dbReference type="InterPro" id="IPR013216">
    <property type="entry name" value="Methyltransf_11"/>
</dbReference>
<dbReference type="PANTHER" id="PTHR43861">
    <property type="entry name" value="TRANS-ACONITATE 2-METHYLTRANSFERASE-RELATED"/>
    <property type="match status" value="1"/>
</dbReference>
<organism evidence="2 3">
    <name type="scientific">Sinimarinibacterium flocculans</name>
    <dbReference type="NCBI Taxonomy" id="985250"/>
    <lineage>
        <taxon>Bacteria</taxon>
        <taxon>Pseudomonadati</taxon>
        <taxon>Pseudomonadota</taxon>
        <taxon>Gammaproteobacteria</taxon>
        <taxon>Nevskiales</taxon>
        <taxon>Nevskiaceae</taxon>
        <taxon>Sinimarinibacterium</taxon>
    </lineage>
</organism>
<dbReference type="Pfam" id="PF08241">
    <property type="entry name" value="Methyltransf_11"/>
    <property type="match status" value="1"/>
</dbReference>
<dbReference type="Proteomes" id="UP000248330">
    <property type="component" value="Unassembled WGS sequence"/>
</dbReference>
<dbReference type="PRINTS" id="PR00778">
    <property type="entry name" value="HTHARSR"/>
</dbReference>
<keyword evidence="3" id="KW-1185">Reference proteome</keyword>
<dbReference type="NCBIfam" id="NF033788">
    <property type="entry name" value="HTH_metalloreg"/>
    <property type="match status" value="1"/>
</dbReference>
<dbReference type="GO" id="GO:0003700">
    <property type="term" value="F:DNA-binding transcription factor activity"/>
    <property type="evidence" value="ECO:0007669"/>
    <property type="project" value="InterPro"/>
</dbReference>
<dbReference type="Pfam" id="PF01022">
    <property type="entry name" value="HTH_5"/>
    <property type="match status" value="1"/>
</dbReference>
<protein>
    <submittedName>
        <fullName evidence="2">ArsR family transcriptional regulator /transcriptional regulator</fullName>
    </submittedName>
</protein>